<keyword evidence="6" id="KW-1133">Transmembrane helix</keyword>
<dbReference type="PRINTS" id="PR00421">
    <property type="entry name" value="THIOREDOXIN"/>
</dbReference>
<reference evidence="9" key="1">
    <citation type="submission" date="2019-03" db="EMBL/GenBank/DDBJ databases">
        <title>Long read genome sequence of the mycoparasitic Pythium oligandrum ATCC 38472 isolated from sugarbeet rhizosphere.</title>
        <authorList>
            <person name="Gaulin E."/>
        </authorList>
    </citation>
    <scope>NUCLEOTIDE SEQUENCE</scope>
    <source>
        <strain evidence="9">ATCC 38472_TT</strain>
    </source>
</reference>
<dbReference type="InterPro" id="IPR017937">
    <property type="entry name" value="Thioredoxin_CS"/>
</dbReference>
<evidence type="ECO:0000256" key="1">
    <source>
        <dbReference type="ARBA" id="ARBA00006347"/>
    </source>
</evidence>
<feature type="chain" id="PRO_5035458002" description="Thioredoxin domain-containing protein" evidence="7">
    <location>
        <begin position="24"/>
        <end position="209"/>
    </location>
</feature>
<dbReference type="PROSITE" id="PS00194">
    <property type="entry name" value="THIOREDOXIN_1"/>
    <property type="match status" value="1"/>
</dbReference>
<dbReference type="Gene3D" id="3.40.30.10">
    <property type="entry name" value="Glutaredoxin"/>
    <property type="match status" value="1"/>
</dbReference>
<evidence type="ECO:0000256" key="3">
    <source>
        <dbReference type="ARBA" id="ARBA00022737"/>
    </source>
</evidence>
<evidence type="ECO:0000256" key="5">
    <source>
        <dbReference type="RuleBase" id="RU004208"/>
    </source>
</evidence>
<keyword evidence="4" id="KW-0256">Endoplasmic reticulum</keyword>
<name>A0A8K1C713_PYTOL</name>
<dbReference type="GO" id="GO:0015035">
    <property type="term" value="F:protein-disulfide reductase activity"/>
    <property type="evidence" value="ECO:0007669"/>
    <property type="project" value="TreeGrafter"/>
</dbReference>
<comment type="similarity">
    <text evidence="1 5">Belongs to the protein disulfide isomerase family.</text>
</comment>
<comment type="caution">
    <text evidence="9">The sequence shown here is derived from an EMBL/GenBank/DDBJ whole genome shotgun (WGS) entry which is preliminary data.</text>
</comment>
<keyword evidence="6" id="KW-0472">Membrane</keyword>
<evidence type="ECO:0000256" key="4">
    <source>
        <dbReference type="ARBA" id="ARBA00022824"/>
    </source>
</evidence>
<evidence type="ECO:0000313" key="9">
    <source>
        <dbReference type="EMBL" id="TMW57207.1"/>
    </source>
</evidence>
<feature type="domain" description="Thioredoxin" evidence="8">
    <location>
        <begin position="9"/>
        <end position="134"/>
    </location>
</feature>
<evidence type="ECO:0000256" key="2">
    <source>
        <dbReference type="ARBA" id="ARBA00022729"/>
    </source>
</evidence>
<keyword evidence="6" id="KW-0812">Transmembrane</keyword>
<dbReference type="NCBIfam" id="TIGR01126">
    <property type="entry name" value="pdi_dom"/>
    <property type="match status" value="1"/>
</dbReference>
<feature type="signal peptide" evidence="7">
    <location>
        <begin position="1"/>
        <end position="23"/>
    </location>
</feature>
<dbReference type="SUPFAM" id="SSF52833">
    <property type="entry name" value="Thioredoxin-like"/>
    <property type="match status" value="1"/>
</dbReference>
<dbReference type="Proteomes" id="UP000794436">
    <property type="component" value="Unassembled WGS sequence"/>
</dbReference>
<dbReference type="InterPro" id="IPR005788">
    <property type="entry name" value="PDI_thioredoxin-like_dom"/>
</dbReference>
<dbReference type="AlphaFoldDB" id="A0A8K1C713"/>
<keyword evidence="2 7" id="KW-0732">Signal</keyword>
<organism evidence="9 10">
    <name type="scientific">Pythium oligandrum</name>
    <name type="common">Mycoparasitic fungus</name>
    <dbReference type="NCBI Taxonomy" id="41045"/>
    <lineage>
        <taxon>Eukaryota</taxon>
        <taxon>Sar</taxon>
        <taxon>Stramenopiles</taxon>
        <taxon>Oomycota</taxon>
        <taxon>Peronosporomycetes</taxon>
        <taxon>Pythiales</taxon>
        <taxon>Pythiaceae</taxon>
        <taxon>Pythium</taxon>
    </lineage>
</organism>
<keyword evidence="3" id="KW-0677">Repeat</keyword>
<gene>
    <name evidence="9" type="ORF">Poli38472_003132</name>
</gene>
<evidence type="ECO:0000256" key="6">
    <source>
        <dbReference type="SAM" id="Phobius"/>
    </source>
</evidence>
<sequence length="209" mass="22670">MAPRAMVTALLGLFAVFSSVATAKSNVIILTNDNFEHLTQASTGATTGDWLVEFYAPWCGHCKKLEPVYEKVADELKGKVNVAKVDATAHSALGKRFEIQGYPTILLLRQGTVYKYSGPRTTEELSRFARSGYKTLVGHPVPTPSSLLKTVKHHVQLIQQDFVSLMATKKNVLLVTFSGGLLVGVVLGWFCSCCSSRGSSASKKKSKTS</sequence>
<proteinExistence type="inferred from homology"/>
<dbReference type="GO" id="GO:0034976">
    <property type="term" value="P:response to endoplasmic reticulum stress"/>
    <property type="evidence" value="ECO:0007669"/>
    <property type="project" value="TreeGrafter"/>
</dbReference>
<keyword evidence="10" id="KW-1185">Reference proteome</keyword>
<protein>
    <recommendedName>
        <fullName evidence="8">Thioredoxin domain-containing protein</fullName>
    </recommendedName>
</protein>
<dbReference type="OrthoDB" id="427280at2759"/>
<dbReference type="EMBL" id="SPLM01000144">
    <property type="protein sequence ID" value="TMW57207.1"/>
    <property type="molecule type" value="Genomic_DNA"/>
</dbReference>
<accession>A0A8K1C713</accession>
<dbReference type="GO" id="GO:0005788">
    <property type="term" value="C:endoplasmic reticulum lumen"/>
    <property type="evidence" value="ECO:0007669"/>
    <property type="project" value="TreeGrafter"/>
</dbReference>
<dbReference type="Pfam" id="PF00085">
    <property type="entry name" value="Thioredoxin"/>
    <property type="match status" value="1"/>
</dbReference>
<dbReference type="CDD" id="cd02961">
    <property type="entry name" value="PDI_a_family"/>
    <property type="match status" value="1"/>
</dbReference>
<dbReference type="PANTHER" id="PTHR45815">
    <property type="entry name" value="PROTEIN DISULFIDE-ISOMERASE A6"/>
    <property type="match status" value="1"/>
</dbReference>
<evidence type="ECO:0000256" key="7">
    <source>
        <dbReference type="SAM" id="SignalP"/>
    </source>
</evidence>
<dbReference type="InterPro" id="IPR013766">
    <property type="entry name" value="Thioredoxin_domain"/>
</dbReference>
<evidence type="ECO:0000313" key="10">
    <source>
        <dbReference type="Proteomes" id="UP000794436"/>
    </source>
</evidence>
<dbReference type="PANTHER" id="PTHR45815:SF3">
    <property type="entry name" value="PROTEIN DISULFIDE-ISOMERASE A6"/>
    <property type="match status" value="1"/>
</dbReference>
<dbReference type="PROSITE" id="PS51352">
    <property type="entry name" value="THIOREDOXIN_2"/>
    <property type="match status" value="1"/>
</dbReference>
<feature type="transmembrane region" description="Helical" evidence="6">
    <location>
        <begin position="172"/>
        <end position="195"/>
    </location>
</feature>
<evidence type="ECO:0000259" key="8">
    <source>
        <dbReference type="PROSITE" id="PS51352"/>
    </source>
</evidence>
<dbReference type="InterPro" id="IPR036249">
    <property type="entry name" value="Thioredoxin-like_sf"/>
</dbReference>
<dbReference type="GO" id="GO:0003756">
    <property type="term" value="F:protein disulfide isomerase activity"/>
    <property type="evidence" value="ECO:0007669"/>
    <property type="project" value="InterPro"/>
</dbReference>